<dbReference type="Gene3D" id="3.90.226.10">
    <property type="entry name" value="2-enoyl-CoA Hydratase, Chain A, domain 1"/>
    <property type="match status" value="1"/>
</dbReference>
<evidence type="ECO:0000313" key="2">
    <source>
        <dbReference type="Proteomes" id="UP000075578"/>
    </source>
</evidence>
<gene>
    <name evidence="1" type="ORF">AMQ74_01260</name>
</gene>
<comment type="caution">
    <text evidence="1">The sequence shown here is derived from an EMBL/GenBank/DDBJ whole genome shotgun (WGS) entry which is preliminary data.</text>
</comment>
<dbReference type="PATRIC" id="fig|1705564.3.peg.1314"/>
<accession>A0A150IZL8</accession>
<dbReference type="AlphaFoldDB" id="A0A150IZL8"/>
<dbReference type="GO" id="GO:0016020">
    <property type="term" value="C:membrane"/>
    <property type="evidence" value="ECO:0007669"/>
    <property type="project" value="InterPro"/>
</dbReference>
<dbReference type="PANTHER" id="PTHR35984:SF1">
    <property type="entry name" value="PERIPLASMIC SERINE PROTEASE"/>
    <property type="match status" value="1"/>
</dbReference>
<organism evidence="1 2">
    <name type="scientific">Candidatus Methanofastidiosum methylothiophilum</name>
    <dbReference type="NCBI Taxonomy" id="1705564"/>
    <lineage>
        <taxon>Archaea</taxon>
        <taxon>Methanobacteriati</taxon>
        <taxon>Methanobacteriota</taxon>
        <taxon>Stenosarchaea group</taxon>
        <taxon>Candidatus Methanofastidiosia</taxon>
        <taxon>Candidatus Methanofastidiosales</taxon>
        <taxon>Candidatus Methanofastidiosaceae</taxon>
        <taxon>Candidatus Methanofastidiosum</taxon>
    </lineage>
</organism>
<dbReference type="Pfam" id="PF01972">
    <property type="entry name" value="SDH_protease"/>
    <property type="match status" value="1"/>
</dbReference>
<proteinExistence type="predicted"/>
<name>A0A150IZL8_9EURY</name>
<protein>
    <submittedName>
        <fullName evidence="1">Serine dehydrogenase proteinase</fullName>
    </submittedName>
</protein>
<dbReference type="EMBL" id="LNGD01000081">
    <property type="protein sequence ID" value="KYC50431.1"/>
    <property type="molecule type" value="Genomic_DNA"/>
</dbReference>
<dbReference type="SUPFAM" id="SSF52096">
    <property type="entry name" value="ClpP/crotonase"/>
    <property type="match status" value="1"/>
</dbReference>
<dbReference type="PANTHER" id="PTHR35984">
    <property type="entry name" value="PERIPLASMIC SERINE PROTEASE"/>
    <property type="match status" value="1"/>
</dbReference>
<reference evidence="1 2" key="1">
    <citation type="journal article" date="2016" name="ISME J.">
        <title>Chasing the elusive Euryarchaeota class WSA2: genomes reveal a uniquely fastidious methyl-reducing methanogen.</title>
        <authorList>
            <person name="Nobu M.K."/>
            <person name="Narihiro T."/>
            <person name="Kuroda K."/>
            <person name="Mei R."/>
            <person name="Liu W.T."/>
        </authorList>
    </citation>
    <scope>NUCLEOTIDE SEQUENCE [LARGE SCALE GENOMIC DNA]</scope>
    <source>
        <strain evidence="1">U1lsi0528_Bin089</strain>
    </source>
</reference>
<dbReference type="InterPro" id="IPR002825">
    <property type="entry name" value="Pept_S49_ser-pept_pro"/>
</dbReference>
<dbReference type="InterPro" id="IPR029045">
    <property type="entry name" value="ClpP/crotonase-like_dom_sf"/>
</dbReference>
<dbReference type="Proteomes" id="UP000075578">
    <property type="component" value="Unassembled WGS sequence"/>
</dbReference>
<evidence type="ECO:0000313" key="1">
    <source>
        <dbReference type="EMBL" id="KYC50431.1"/>
    </source>
</evidence>
<sequence>MYLQRKSIYEELEANRHSKVLVYVTGDRPGLETKIASEVYDYFVNQLDRIGPAPKISLILYTRGGDTLAAWSIINLIYQFTEDLEVIIPSKCHSAGTLMSLGAKRIIMTKQATLGPIDPSIEHPLNPMIPGAPPGAKIPVSVEAVEGFINFLKSELGFTRRISGDEISRLLSQHIHPIVIGTVYRTKEQIKMLASRLLKNQIQDRRKTKKIISFLCSDSGSHDYTIHRREARDLLGLNIEKPDDTLYSIIKRIYDDIEQELLLTQKLDPNSLIGAAPVQQYTFKRCLIETVVGGSYYFSSEGQMTRQQIQTPQGLQIGIVDNRTYEGWKYEQ</sequence>